<keyword evidence="2" id="KW-0175">Coiled coil</keyword>
<proteinExistence type="inferred from homology"/>
<evidence type="ECO:0000256" key="3">
    <source>
        <dbReference type="SAM" id="MobiDB-lite"/>
    </source>
</evidence>
<gene>
    <name evidence="6" type="ORF">K529_022020</name>
</gene>
<dbReference type="OrthoDB" id="9806939at2"/>
<evidence type="ECO:0000256" key="4">
    <source>
        <dbReference type="SAM" id="Phobius"/>
    </source>
</evidence>
<dbReference type="AlphaFoldDB" id="A0A1B1AA47"/>
<dbReference type="PANTHER" id="PTHR30469">
    <property type="entry name" value="MULTIDRUG RESISTANCE PROTEIN MDTA"/>
    <property type="match status" value="1"/>
</dbReference>
<comment type="similarity">
    <text evidence="1">Belongs to the membrane fusion protein (MFP) (TC 8.A.1) family.</text>
</comment>
<keyword evidence="4" id="KW-0472">Membrane</keyword>
<evidence type="ECO:0000256" key="1">
    <source>
        <dbReference type="ARBA" id="ARBA00009477"/>
    </source>
</evidence>
<feature type="coiled-coil region" evidence="2">
    <location>
        <begin position="236"/>
        <end position="277"/>
    </location>
</feature>
<dbReference type="GO" id="GO:1990281">
    <property type="term" value="C:efflux pump complex"/>
    <property type="evidence" value="ECO:0007669"/>
    <property type="project" value="TreeGrafter"/>
</dbReference>
<feature type="transmembrane region" description="Helical" evidence="4">
    <location>
        <begin position="46"/>
        <end position="68"/>
    </location>
</feature>
<dbReference type="Gene3D" id="1.10.287.470">
    <property type="entry name" value="Helix hairpin bin"/>
    <property type="match status" value="1"/>
</dbReference>
<dbReference type="Gene3D" id="2.40.30.170">
    <property type="match status" value="1"/>
</dbReference>
<feature type="region of interest" description="Disordered" evidence="3">
    <location>
        <begin position="14"/>
        <end position="43"/>
    </location>
</feature>
<dbReference type="SUPFAM" id="SSF111369">
    <property type="entry name" value="HlyD-like secretion proteins"/>
    <property type="match status" value="1"/>
</dbReference>
<evidence type="ECO:0000256" key="2">
    <source>
        <dbReference type="SAM" id="Coils"/>
    </source>
</evidence>
<organism evidence="6 7">
    <name type="scientific">Tritonibacter mobilis F1926</name>
    <dbReference type="NCBI Taxonomy" id="1265309"/>
    <lineage>
        <taxon>Bacteria</taxon>
        <taxon>Pseudomonadati</taxon>
        <taxon>Pseudomonadota</taxon>
        <taxon>Alphaproteobacteria</taxon>
        <taxon>Rhodobacterales</taxon>
        <taxon>Paracoccaceae</taxon>
        <taxon>Tritonibacter</taxon>
    </lineage>
</organism>
<evidence type="ECO:0000313" key="6">
    <source>
        <dbReference type="EMBL" id="ANP43436.1"/>
    </source>
</evidence>
<feature type="compositionally biased region" description="Basic and acidic residues" evidence="3">
    <location>
        <begin position="18"/>
        <end position="29"/>
    </location>
</feature>
<protein>
    <recommendedName>
        <fullName evidence="5">CusB-like beta-barrel domain-containing protein</fullName>
    </recommendedName>
</protein>
<evidence type="ECO:0000259" key="5">
    <source>
        <dbReference type="Pfam" id="PF25954"/>
    </source>
</evidence>
<dbReference type="InterPro" id="IPR058792">
    <property type="entry name" value="Beta-barrel_RND_2"/>
</dbReference>
<name>A0A1B1AA47_9RHOB</name>
<accession>A0A1B1AA47</accession>
<dbReference type="GO" id="GO:0015562">
    <property type="term" value="F:efflux transmembrane transporter activity"/>
    <property type="evidence" value="ECO:0007669"/>
    <property type="project" value="TreeGrafter"/>
</dbReference>
<sequence>MSVSEDLETRLRSLSIDRGSDKAHAHREPALSTVPKQPRAKPPRRIWRRVGGLLLLGVAGVVALTLAFPERAPSFAAPAITKATRLWDTASGVFASQERPADGSRVTTQPAASAETTVLAETTPATPEVANPIAATGPRVIGSGFVVAPTSVVLMSDIGGQVEQVDVEVGARLKAGDPVLRLEQSDAELAVGLAHEAFRLAQARLRSARADHAAAAAPLQRLETLEARGVGRRSELEDARLNLAVLTNSIAIAQSQVETARLTLQRAERDLEKHTLRAPFDAVVVDLPAAPGMMVSSGTNGGADEAGLMELMDVSHLYVDVDVAERNIAEIQIDQMADVRLDAFPDRSFSAQVTVIDPRASREKATIRVRLRLDDEDLIGVRPNMSAKATFINLTDRALAQLRLNGSE</sequence>
<dbReference type="GeneID" id="28252573"/>
<feature type="region of interest" description="Disordered" evidence="3">
    <location>
        <begin position="97"/>
        <end position="118"/>
    </location>
</feature>
<dbReference type="InterPro" id="IPR006143">
    <property type="entry name" value="RND_pump_MFP"/>
</dbReference>
<feature type="domain" description="CusB-like beta-barrel" evidence="5">
    <location>
        <begin position="319"/>
        <end position="391"/>
    </location>
</feature>
<geneLocation type="plasmid" evidence="6 7">
    <name>unnamed2</name>
</geneLocation>
<dbReference type="PANTHER" id="PTHR30469:SF15">
    <property type="entry name" value="HLYD FAMILY OF SECRETION PROTEINS"/>
    <property type="match status" value="1"/>
</dbReference>
<dbReference type="RefSeq" id="WP_046002244.1">
    <property type="nucleotide sequence ID" value="NZ_CP015232.1"/>
</dbReference>
<feature type="compositionally biased region" description="Polar residues" evidence="3">
    <location>
        <begin position="105"/>
        <end position="118"/>
    </location>
</feature>
<reference evidence="6 7" key="1">
    <citation type="journal article" date="2016" name="ISME J.">
        <title>Global occurrence and heterogeneity of the Roseobacter-clade species Ruegeria mobilis.</title>
        <authorList>
            <person name="Sonnenschein E."/>
            <person name="Gram L."/>
        </authorList>
    </citation>
    <scope>NUCLEOTIDE SEQUENCE [LARGE SCALE GENOMIC DNA]</scope>
    <source>
        <strain evidence="6 7">F1926</strain>
        <plasmid evidence="6 7">unnamed2</plasmid>
    </source>
</reference>
<keyword evidence="4" id="KW-1133">Transmembrane helix</keyword>
<dbReference type="Proteomes" id="UP000013243">
    <property type="component" value="Plasmid unnamed2"/>
</dbReference>
<dbReference type="Pfam" id="PF25954">
    <property type="entry name" value="Beta-barrel_RND_2"/>
    <property type="match status" value="1"/>
</dbReference>
<keyword evidence="4" id="KW-0812">Transmembrane</keyword>
<keyword evidence="6" id="KW-0614">Plasmid</keyword>
<dbReference type="EMBL" id="CP015232">
    <property type="protein sequence ID" value="ANP43436.1"/>
    <property type="molecule type" value="Genomic_DNA"/>
</dbReference>
<evidence type="ECO:0000313" key="7">
    <source>
        <dbReference type="Proteomes" id="UP000013243"/>
    </source>
</evidence>
<dbReference type="Gene3D" id="2.40.50.100">
    <property type="match status" value="1"/>
</dbReference>
<dbReference type="NCBIfam" id="TIGR01730">
    <property type="entry name" value="RND_mfp"/>
    <property type="match status" value="1"/>
</dbReference>
<dbReference type="KEGG" id="rmb:K529_022020"/>